<proteinExistence type="inferred from homology"/>
<keyword evidence="7 11" id="KW-0406">Ion transport</keyword>
<dbReference type="SUPFAM" id="SSF52943">
    <property type="entry name" value="ATP synthase (F1-ATPase), gamma subunit"/>
    <property type="match status" value="1"/>
</dbReference>
<dbReference type="EMBL" id="JADIMP010000053">
    <property type="protein sequence ID" value="MBO8441436.1"/>
    <property type="molecule type" value="Genomic_DNA"/>
</dbReference>
<evidence type="ECO:0000256" key="4">
    <source>
        <dbReference type="ARBA" id="ARBA00022448"/>
    </source>
</evidence>
<keyword evidence="6 11" id="KW-0375">Hydrogen ion transport</keyword>
<evidence type="ECO:0000256" key="1">
    <source>
        <dbReference type="ARBA" id="ARBA00003456"/>
    </source>
</evidence>
<dbReference type="InterPro" id="IPR000131">
    <property type="entry name" value="ATP_synth_F1_gsu"/>
</dbReference>
<comment type="caution">
    <text evidence="12">The sequence shown here is derived from an EMBL/GenBank/DDBJ whole genome shotgun (WGS) entry which is preliminary data.</text>
</comment>
<keyword evidence="10 11" id="KW-0066">ATP synthesis</keyword>
<organism evidence="12 13">
    <name type="scientific">Candidatus Gallilactobacillus intestinavium</name>
    <dbReference type="NCBI Taxonomy" id="2840838"/>
    <lineage>
        <taxon>Bacteria</taxon>
        <taxon>Bacillati</taxon>
        <taxon>Bacillota</taxon>
        <taxon>Bacilli</taxon>
        <taxon>Lactobacillales</taxon>
        <taxon>Lactobacillaceae</taxon>
        <taxon>Lactobacillaceae incertae sedis</taxon>
        <taxon>Candidatus Gallilactobacillus</taxon>
    </lineage>
</organism>
<dbReference type="GO" id="GO:0005524">
    <property type="term" value="F:ATP binding"/>
    <property type="evidence" value="ECO:0007669"/>
    <property type="project" value="UniProtKB-UniRule"/>
</dbReference>
<accession>A0A9D9H7X7</accession>
<dbReference type="Gene3D" id="1.10.287.80">
    <property type="entry name" value="ATP synthase, gamma subunit, helix hairpin domain"/>
    <property type="match status" value="1"/>
</dbReference>
<dbReference type="InterPro" id="IPR035968">
    <property type="entry name" value="ATP_synth_F1_ATPase_gsu"/>
</dbReference>
<comment type="subcellular location">
    <subcellularLocation>
        <location evidence="11">Cell membrane</location>
        <topology evidence="11">Peripheral membrane protein</topology>
    </subcellularLocation>
    <subcellularLocation>
        <location evidence="2">Membrane</location>
        <topology evidence="2">Peripheral membrane protein</topology>
    </subcellularLocation>
</comment>
<evidence type="ECO:0000256" key="2">
    <source>
        <dbReference type="ARBA" id="ARBA00004170"/>
    </source>
</evidence>
<dbReference type="GO" id="GO:0045259">
    <property type="term" value="C:proton-transporting ATP synthase complex"/>
    <property type="evidence" value="ECO:0007669"/>
    <property type="project" value="UniProtKB-KW"/>
</dbReference>
<reference evidence="12" key="1">
    <citation type="submission" date="2020-10" db="EMBL/GenBank/DDBJ databases">
        <authorList>
            <person name="Gilroy R."/>
        </authorList>
    </citation>
    <scope>NUCLEOTIDE SEQUENCE</scope>
    <source>
        <strain evidence="12">C6-149</strain>
    </source>
</reference>
<comment type="function">
    <text evidence="1 11">Produces ATP from ADP in the presence of a proton gradient across the membrane. The gamma chain is believed to be important in regulating ATPase activity and the flow of protons through the CF(0) complex.</text>
</comment>
<sequence>MPASLNEVKRRISSTKKTAQITTAMQMVSTSKLSRIQQHTGGYQDYISKIKLVMGHLLKSHLLNKNNVVNNDTNKISKWVKEDNDNKKIGLIVITSDRGLVGSYNSNVIKLANDFIKDSDDESKFSILALGNNAIEFYNNRDLDISYTYRGINDTPNFSEVKSIVKNITKMYDDGKFSKLYVCYSHFVNRLTSKCKVEQILPISEKNLKDMSNDDDVSYLPEYDIEPSPEVVFANLLPQYVESLLYGIILDSKTSEHASSSTAMKTASDNANDLIDSLNLQYNRARQSAITTEITEITGGQAALE</sequence>
<dbReference type="GO" id="GO:0046933">
    <property type="term" value="F:proton-transporting ATP synthase activity, rotational mechanism"/>
    <property type="evidence" value="ECO:0007669"/>
    <property type="project" value="UniProtKB-UniRule"/>
</dbReference>
<dbReference type="Proteomes" id="UP000823614">
    <property type="component" value="Unassembled WGS sequence"/>
</dbReference>
<keyword evidence="8 11" id="KW-0472">Membrane</keyword>
<evidence type="ECO:0000256" key="10">
    <source>
        <dbReference type="ARBA" id="ARBA00023310"/>
    </source>
</evidence>
<protein>
    <recommendedName>
        <fullName evidence="11">ATP synthase gamma chain</fullName>
    </recommendedName>
    <alternativeName>
        <fullName evidence="11">ATP synthase F1 sector gamma subunit</fullName>
    </alternativeName>
    <alternativeName>
        <fullName evidence="11">F-ATPase gamma subunit</fullName>
    </alternativeName>
</protein>
<evidence type="ECO:0000256" key="3">
    <source>
        <dbReference type="ARBA" id="ARBA00007681"/>
    </source>
</evidence>
<evidence type="ECO:0000256" key="7">
    <source>
        <dbReference type="ARBA" id="ARBA00023065"/>
    </source>
</evidence>
<dbReference type="HAMAP" id="MF_00815">
    <property type="entry name" value="ATP_synth_gamma_bact"/>
    <property type="match status" value="1"/>
</dbReference>
<keyword evidence="9 11" id="KW-0139">CF(1)</keyword>
<dbReference type="Gene3D" id="3.40.1380.10">
    <property type="match status" value="1"/>
</dbReference>
<dbReference type="PANTHER" id="PTHR11693:SF22">
    <property type="entry name" value="ATP SYNTHASE SUBUNIT GAMMA, MITOCHONDRIAL"/>
    <property type="match status" value="1"/>
</dbReference>
<gene>
    <name evidence="11" type="primary">atpG</name>
    <name evidence="12" type="ORF">IAA89_03195</name>
</gene>
<dbReference type="GO" id="GO:0042777">
    <property type="term" value="P:proton motive force-driven plasma membrane ATP synthesis"/>
    <property type="evidence" value="ECO:0007669"/>
    <property type="project" value="UniProtKB-UniRule"/>
</dbReference>
<reference evidence="12" key="2">
    <citation type="journal article" date="2021" name="PeerJ">
        <title>Extensive microbial diversity within the chicken gut microbiome revealed by metagenomics and culture.</title>
        <authorList>
            <person name="Gilroy R."/>
            <person name="Ravi A."/>
            <person name="Getino M."/>
            <person name="Pursley I."/>
            <person name="Horton D.L."/>
            <person name="Alikhan N.F."/>
            <person name="Baker D."/>
            <person name="Gharbi K."/>
            <person name="Hall N."/>
            <person name="Watson M."/>
            <person name="Adriaenssens E.M."/>
            <person name="Foster-Nyarko E."/>
            <person name="Jarju S."/>
            <person name="Secka A."/>
            <person name="Antonio M."/>
            <person name="Oren A."/>
            <person name="Chaudhuri R.R."/>
            <person name="La Ragione R."/>
            <person name="Hildebrand F."/>
            <person name="Pallen M.J."/>
        </authorList>
    </citation>
    <scope>NUCLEOTIDE SEQUENCE</scope>
    <source>
        <strain evidence="12">C6-149</strain>
    </source>
</reference>
<comment type="subunit">
    <text evidence="11">F-type ATPases have 2 components, CF(1) - the catalytic core - and CF(0) - the membrane proton channel. CF(1) has five subunits: alpha(3), beta(3), gamma(1), delta(1), epsilon(1). CF(0) has three main subunits: a, b and c.</text>
</comment>
<dbReference type="NCBIfam" id="TIGR01146">
    <property type="entry name" value="ATPsyn_F1gamma"/>
    <property type="match status" value="1"/>
</dbReference>
<evidence type="ECO:0000313" key="13">
    <source>
        <dbReference type="Proteomes" id="UP000823614"/>
    </source>
</evidence>
<dbReference type="PANTHER" id="PTHR11693">
    <property type="entry name" value="ATP SYNTHASE GAMMA CHAIN"/>
    <property type="match status" value="1"/>
</dbReference>
<dbReference type="NCBIfam" id="NF004147">
    <property type="entry name" value="PRK05621.2-1"/>
    <property type="match status" value="1"/>
</dbReference>
<dbReference type="Pfam" id="PF00231">
    <property type="entry name" value="ATP-synt"/>
    <property type="match status" value="1"/>
</dbReference>
<keyword evidence="4 11" id="KW-0813">Transport</keyword>
<evidence type="ECO:0000256" key="9">
    <source>
        <dbReference type="ARBA" id="ARBA00023196"/>
    </source>
</evidence>
<dbReference type="AlphaFoldDB" id="A0A9D9H7X7"/>
<dbReference type="GO" id="GO:0005886">
    <property type="term" value="C:plasma membrane"/>
    <property type="evidence" value="ECO:0007669"/>
    <property type="project" value="UniProtKB-SubCell"/>
</dbReference>
<evidence type="ECO:0000256" key="6">
    <source>
        <dbReference type="ARBA" id="ARBA00022781"/>
    </source>
</evidence>
<keyword evidence="5 11" id="KW-1003">Cell membrane</keyword>
<comment type="similarity">
    <text evidence="3 11">Belongs to the ATPase gamma chain family.</text>
</comment>
<evidence type="ECO:0000256" key="8">
    <source>
        <dbReference type="ARBA" id="ARBA00023136"/>
    </source>
</evidence>
<dbReference type="CDD" id="cd12151">
    <property type="entry name" value="F1-ATPase_gamma"/>
    <property type="match status" value="1"/>
</dbReference>
<name>A0A9D9H7X7_9LACO</name>
<evidence type="ECO:0000313" key="12">
    <source>
        <dbReference type="EMBL" id="MBO8441436.1"/>
    </source>
</evidence>
<evidence type="ECO:0000256" key="5">
    <source>
        <dbReference type="ARBA" id="ARBA00022475"/>
    </source>
</evidence>
<evidence type="ECO:0000256" key="11">
    <source>
        <dbReference type="HAMAP-Rule" id="MF_00815"/>
    </source>
</evidence>
<dbReference type="PRINTS" id="PR00126">
    <property type="entry name" value="ATPASEGAMMA"/>
</dbReference>